<evidence type="ECO:0000256" key="2">
    <source>
        <dbReference type="ARBA" id="ARBA00006581"/>
    </source>
</evidence>
<evidence type="ECO:0000256" key="3">
    <source>
        <dbReference type="ARBA" id="ARBA00022801"/>
    </source>
</evidence>
<comment type="cofactor">
    <cofactor evidence="5">
        <name>Mg(2+)</name>
        <dbReference type="ChEBI" id="CHEBI:18420"/>
    </cofactor>
</comment>
<name>A0A2K9YRW7_HAELA</name>
<dbReference type="GO" id="GO:0006226">
    <property type="term" value="P:dUMP biosynthetic process"/>
    <property type="evidence" value="ECO:0007669"/>
    <property type="project" value="UniProtKB-UniRule"/>
</dbReference>
<dbReference type="InterPro" id="IPR033704">
    <property type="entry name" value="dUTPase_trimeric"/>
</dbReference>
<dbReference type="PANTHER" id="PTHR11241">
    <property type="entry name" value="DEOXYURIDINE 5'-TRIPHOSPHATE NUCLEOTIDOHYDROLASE"/>
    <property type="match status" value="1"/>
</dbReference>
<dbReference type="GO" id="GO:0004170">
    <property type="term" value="F:dUTP diphosphatase activity"/>
    <property type="evidence" value="ECO:0007669"/>
    <property type="project" value="UniProtKB-UniRule"/>
</dbReference>
<evidence type="ECO:0000313" key="7">
    <source>
        <dbReference type="EMBL" id="AUW36499.1"/>
    </source>
</evidence>
<dbReference type="EMBL" id="MG677935">
    <property type="protein sequence ID" value="AUW36499.1"/>
    <property type="molecule type" value="Genomic_DNA"/>
</dbReference>
<proteinExistence type="inferred from homology"/>
<sequence>MPTNLEAQIRSKSGLATLGIIVLNAPGTIDSDYKGEIFVILHNVSKLERIIKPAQSIAQIVFSSIYSETISGEVLYKEAYRKGGLGSTTE</sequence>
<evidence type="ECO:0000259" key="6">
    <source>
        <dbReference type="Pfam" id="PF00692"/>
    </source>
</evidence>
<keyword evidence="4 5" id="KW-0546">Nucleotide metabolism</keyword>
<comment type="pathway">
    <text evidence="1 5">Pyrimidine metabolism; dUMP biosynthesis; dUMP from dCTP (dUTP route): step 2/2.</text>
</comment>
<keyword evidence="7" id="KW-0934">Plastid</keyword>
<dbReference type="PANTHER" id="PTHR11241:SF0">
    <property type="entry name" value="DEOXYURIDINE 5'-TRIPHOSPHATE NUCLEOTIDOHYDROLASE"/>
    <property type="match status" value="1"/>
</dbReference>
<keyword evidence="5" id="KW-0479">Metal-binding</keyword>
<comment type="similarity">
    <text evidence="2 5">Belongs to the dUTPase family.</text>
</comment>
<dbReference type="AlphaFoldDB" id="A0A2K9YRW7"/>
<dbReference type="Gene3D" id="2.70.40.10">
    <property type="match status" value="1"/>
</dbReference>
<comment type="catalytic activity">
    <reaction evidence="5">
        <text>dUTP + H2O = dUMP + diphosphate + H(+)</text>
        <dbReference type="Rhea" id="RHEA:10248"/>
        <dbReference type="ChEBI" id="CHEBI:15377"/>
        <dbReference type="ChEBI" id="CHEBI:15378"/>
        <dbReference type="ChEBI" id="CHEBI:33019"/>
        <dbReference type="ChEBI" id="CHEBI:61555"/>
        <dbReference type="ChEBI" id="CHEBI:246422"/>
        <dbReference type="EC" id="3.6.1.23"/>
    </reaction>
</comment>
<dbReference type="Pfam" id="PF00692">
    <property type="entry name" value="dUTPase"/>
    <property type="match status" value="1"/>
</dbReference>
<keyword evidence="5" id="KW-0460">Magnesium</keyword>
<accession>A0A2K9YRW7</accession>
<dbReference type="GO" id="GO:0000287">
    <property type="term" value="F:magnesium ion binding"/>
    <property type="evidence" value="ECO:0007669"/>
    <property type="project" value="UniProtKB-UniRule"/>
</dbReference>
<geneLocation type="chloroplast" evidence="7"/>
<comment type="function">
    <text evidence="5">Involved in nucleotide metabolism via production of dUMP, the immediate precursor of thymidine nucleotides, and decreases the intracellular concentration of dUTP so that uracil cannot be incorporated into DNA.</text>
</comment>
<dbReference type="InterPro" id="IPR036157">
    <property type="entry name" value="dUTPase-like_sf"/>
</dbReference>
<keyword evidence="7" id="KW-0150">Chloroplast</keyword>
<keyword evidence="3 5" id="KW-0378">Hydrolase</keyword>
<dbReference type="SUPFAM" id="SSF51283">
    <property type="entry name" value="dUTPase-like"/>
    <property type="match status" value="1"/>
</dbReference>
<organism evidence="7">
    <name type="scientific">Haematococcus lacustris</name>
    <name type="common">Green alga</name>
    <name type="synonym">Haematococcus pluvialis</name>
    <dbReference type="NCBI Taxonomy" id="44745"/>
    <lineage>
        <taxon>Eukaryota</taxon>
        <taxon>Viridiplantae</taxon>
        <taxon>Chlorophyta</taxon>
        <taxon>core chlorophytes</taxon>
        <taxon>Chlorophyceae</taxon>
        <taxon>CS clade</taxon>
        <taxon>Chlamydomonadales</taxon>
        <taxon>Haematococcaceae</taxon>
        <taxon>Haematococcus</taxon>
    </lineage>
</organism>
<dbReference type="InterPro" id="IPR029054">
    <property type="entry name" value="dUTPase-like"/>
</dbReference>
<dbReference type="InterPro" id="IPR008181">
    <property type="entry name" value="dUTPase"/>
</dbReference>
<dbReference type="UniPathway" id="UPA00610">
    <property type="reaction ID" value="UER00666"/>
</dbReference>
<reference evidence="7" key="1">
    <citation type="submission" date="2017-12" db="EMBL/GenBank/DDBJ databases">
        <authorList>
            <person name="Hurst M.R.H."/>
        </authorList>
    </citation>
    <scope>NUCLEOTIDE SEQUENCE</scope>
    <source>
        <strain evidence="7">UTEX 2505</strain>
    </source>
</reference>
<protein>
    <recommendedName>
        <fullName evidence="5">Deoxyuridine 5'-triphosphate nucleotidohydrolase</fullName>
        <shortName evidence="5">dUTPase</shortName>
        <ecNumber evidence="5">3.6.1.23</ecNumber>
    </recommendedName>
    <alternativeName>
        <fullName evidence="5">dUTP pyrophosphatase</fullName>
    </alternativeName>
</protein>
<gene>
    <name evidence="7" type="ORF">SG3EUKT975912.1</name>
</gene>
<feature type="domain" description="dUTPase-like" evidence="6">
    <location>
        <begin position="2"/>
        <end position="88"/>
    </location>
</feature>
<dbReference type="EC" id="3.6.1.23" evidence="5"/>
<dbReference type="GO" id="GO:0046081">
    <property type="term" value="P:dUTP catabolic process"/>
    <property type="evidence" value="ECO:0007669"/>
    <property type="project" value="UniProtKB-UniRule"/>
</dbReference>
<evidence type="ECO:0000256" key="1">
    <source>
        <dbReference type="ARBA" id="ARBA00005142"/>
    </source>
</evidence>
<evidence type="ECO:0000256" key="4">
    <source>
        <dbReference type="ARBA" id="ARBA00023080"/>
    </source>
</evidence>
<evidence type="ECO:0000256" key="5">
    <source>
        <dbReference type="RuleBase" id="RU367024"/>
    </source>
</evidence>
<dbReference type="CDD" id="cd07557">
    <property type="entry name" value="trimeric_dUTPase"/>
    <property type="match status" value="1"/>
</dbReference>